<evidence type="ECO:0000313" key="1">
    <source>
        <dbReference type="EMBL" id="RXK39369.1"/>
    </source>
</evidence>
<dbReference type="VEuPathDB" id="FungiDB:TREMEDRAFT_62155"/>
<dbReference type="InParanoid" id="A0A4Q1BND7"/>
<keyword evidence="2" id="KW-1185">Reference proteome</keyword>
<dbReference type="EMBL" id="SDIL01000032">
    <property type="protein sequence ID" value="RXK39369.1"/>
    <property type="molecule type" value="Genomic_DNA"/>
</dbReference>
<organism evidence="1 2">
    <name type="scientific">Tremella mesenterica</name>
    <name type="common">Jelly fungus</name>
    <dbReference type="NCBI Taxonomy" id="5217"/>
    <lineage>
        <taxon>Eukaryota</taxon>
        <taxon>Fungi</taxon>
        <taxon>Dikarya</taxon>
        <taxon>Basidiomycota</taxon>
        <taxon>Agaricomycotina</taxon>
        <taxon>Tremellomycetes</taxon>
        <taxon>Tremellales</taxon>
        <taxon>Tremellaceae</taxon>
        <taxon>Tremella</taxon>
    </lineage>
</organism>
<accession>A0A4Q1BND7</accession>
<reference evidence="1 2" key="1">
    <citation type="submission" date="2016-06" db="EMBL/GenBank/DDBJ databases">
        <title>Evolution of pathogenesis and genome organization in the Tremellales.</title>
        <authorList>
            <person name="Cuomo C."/>
            <person name="Litvintseva A."/>
            <person name="Heitman J."/>
            <person name="Chen Y."/>
            <person name="Sun S."/>
            <person name="Springer D."/>
            <person name="Dromer F."/>
            <person name="Young S."/>
            <person name="Zeng Q."/>
            <person name="Chapman S."/>
            <person name="Gujja S."/>
            <person name="Saif S."/>
            <person name="Birren B."/>
        </authorList>
    </citation>
    <scope>NUCLEOTIDE SEQUENCE [LARGE SCALE GENOMIC DNA]</scope>
    <source>
        <strain evidence="1 2">ATCC 28783</strain>
    </source>
</reference>
<gene>
    <name evidence="1" type="ORF">M231_03321</name>
</gene>
<protein>
    <submittedName>
        <fullName evidence="1">Uncharacterized protein</fullName>
    </submittedName>
</protein>
<name>A0A4Q1BND7_TREME</name>
<sequence>MSQTAASSAFPDVDKFTGPSIKGTGTLLVDFTIGFPPKSHGQLTCQICSFFCPTFSEVDRTFPTWPSLDAIIRSDATMMRQLGMSLKSRWHSFGNRLRASVCRGKSDSVEYATYQLQVSLVEQLSKYVLENTKRQGEAFQMVDIKLVDRDELYRLYDLGRGAVLEPFGQDVAPTFSWGITAMDEGRARR</sequence>
<comment type="caution">
    <text evidence="1">The sequence shown here is derived from an EMBL/GenBank/DDBJ whole genome shotgun (WGS) entry which is preliminary data.</text>
</comment>
<dbReference type="Proteomes" id="UP000289152">
    <property type="component" value="Unassembled WGS sequence"/>
</dbReference>
<proteinExistence type="predicted"/>
<evidence type="ECO:0000313" key="2">
    <source>
        <dbReference type="Proteomes" id="UP000289152"/>
    </source>
</evidence>
<dbReference type="AlphaFoldDB" id="A0A4Q1BND7"/>